<dbReference type="PRINTS" id="PR01657">
    <property type="entry name" value="MCMFAMILY"/>
</dbReference>
<evidence type="ECO:0000256" key="1">
    <source>
        <dbReference type="ARBA" id="ARBA00006354"/>
    </source>
</evidence>
<comment type="caution">
    <text evidence="5">The sequence shown here is derived from an EMBL/GenBank/DDBJ whole genome shotgun (WGS) entry which is preliminary data.</text>
</comment>
<dbReference type="InterPro" id="IPR027417">
    <property type="entry name" value="P-loop_NTPase"/>
</dbReference>
<keyword evidence="2" id="KW-0547">Nucleotide-binding</keyword>
<comment type="similarity">
    <text evidence="1">Belongs to the Mg-chelatase subunits D/I family. ComM subfamily.</text>
</comment>
<dbReference type="AlphaFoldDB" id="A0A2M8QFL4"/>
<evidence type="ECO:0000313" key="6">
    <source>
        <dbReference type="Proteomes" id="UP000230790"/>
    </source>
</evidence>
<dbReference type="InterPro" id="IPR025158">
    <property type="entry name" value="Mg_chelat-rel_C"/>
</dbReference>
<dbReference type="Pfam" id="PF13541">
    <property type="entry name" value="ChlI"/>
    <property type="match status" value="1"/>
</dbReference>
<name>A0A2M8QFL4_9CHLR</name>
<evidence type="ECO:0000256" key="2">
    <source>
        <dbReference type="ARBA" id="ARBA00022741"/>
    </source>
</evidence>
<evidence type="ECO:0000256" key="3">
    <source>
        <dbReference type="ARBA" id="ARBA00022840"/>
    </source>
</evidence>
<proteinExistence type="inferred from homology"/>
<dbReference type="InterPro" id="IPR003593">
    <property type="entry name" value="AAA+_ATPase"/>
</dbReference>
<reference evidence="5 6" key="1">
    <citation type="submission" date="2017-11" db="EMBL/GenBank/DDBJ databases">
        <title>Evolution of Phototrophy in the Chloroflexi Phylum Driven by Horizontal Gene Transfer.</title>
        <authorList>
            <person name="Ward L.M."/>
            <person name="Hemp J."/>
            <person name="Shih P.M."/>
            <person name="Mcglynn S.E."/>
            <person name="Fischer W."/>
        </authorList>
    </citation>
    <scope>NUCLEOTIDE SEQUENCE [LARGE SCALE GENOMIC DNA]</scope>
    <source>
        <strain evidence="5">JP3_7</strain>
    </source>
</reference>
<gene>
    <name evidence="5" type="ORF">CUN48_03095</name>
</gene>
<dbReference type="NCBIfam" id="TIGR00368">
    <property type="entry name" value="YifB family Mg chelatase-like AAA ATPase"/>
    <property type="match status" value="1"/>
</dbReference>
<dbReference type="InterPro" id="IPR045006">
    <property type="entry name" value="CHLI-like"/>
</dbReference>
<dbReference type="GO" id="GO:0003677">
    <property type="term" value="F:DNA binding"/>
    <property type="evidence" value="ECO:0007669"/>
    <property type="project" value="InterPro"/>
</dbReference>
<dbReference type="Gene3D" id="3.40.50.300">
    <property type="entry name" value="P-loop containing nucleotide triphosphate hydrolases"/>
    <property type="match status" value="1"/>
</dbReference>
<dbReference type="EMBL" id="PGTN01000012">
    <property type="protein sequence ID" value="PJF48532.1"/>
    <property type="molecule type" value="Genomic_DNA"/>
</dbReference>
<organism evidence="5 6">
    <name type="scientific">Candidatus Thermofonsia Clade 3 bacterium</name>
    <dbReference type="NCBI Taxonomy" id="2364212"/>
    <lineage>
        <taxon>Bacteria</taxon>
        <taxon>Bacillati</taxon>
        <taxon>Chloroflexota</taxon>
        <taxon>Candidatus Thermofontia</taxon>
        <taxon>Candidatus Thermofonsia Clade 3</taxon>
    </lineage>
</organism>
<dbReference type="PANTHER" id="PTHR32039:SF7">
    <property type="entry name" value="COMPETENCE PROTEIN COMM"/>
    <property type="match status" value="1"/>
</dbReference>
<dbReference type="InterPro" id="IPR000523">
    <property type="entry name" value="Mg_chelatse_chII-like_cat_dom"/>
</dbReference>
<protein>
    <submittedName>
        <fullName evidence="5">Magnesium chelatase</fullName>
    </submittedName>
</protein>
<dbReference type="GO" id="GO:0005524">
    <property type="term" value="F:ATP binding"/>
    <property type="evidence" value="ECO:0007669"/>
    <property type="project" value="UniProtKB-KW"/>
</dbReference>
<dbReference type="Gene3D" id="3.30.230.10">
    <property type="match status" value="1"/>
</dbReference>
<accession>A0A2M8QFL4</accession>
<sequence length="512" mass="54387">MLAKVYSCAILGLEGHIVEVEVDSGRGLATLTLVGLPDAAVKESGERVRAAIRNSGLRFPTNRVTVNLAPADLKKIGPSYDLPIALGLLMASEQLAPGCLDGAMVMGELALDGAVRHVRGVLPAAAFAQAQGFRRIFVPAADAGEAALINGIEVIAVESLGQLVSGLNGTAPLQAAAPSLPARPSTAPIAPSPITDFAEIKGQETAKRALEVAAAGGHNVLMIGSPGAGKTLLARALPGILPDLTLEEALDITRIYSVADMLPTDTPLIQQRPFRAPHHTISHAGMIGGGKLPRPGEVSLAHRGVLFLDELPEFDARTLEVLRQPMEDKVVTISRASGALTFPANFQLVAAMNPCKCGWYGDPIRPCTCTPAQISAYQKKISGPLLDRIDIHLEVTRVPFEKLSDLHPGESSATIRARVQAARDRQAHRFRGTSLTCNADMGVGDLRRCCELDEAGRSLMKAAMNRLQLSARAFHRVLKLARTIADLAGSDRIASIHLAEALQYRPRRQEGA</sequence>
<dbReference type="PANTHER" id="PTHR32039">
    <property type="entry name" value="MAGNESIUM-CHELATASE SUBUNIT CHLI"/>
    <property type="match status" value="1"/>
</dbReference>
<dbReference type="InterPro" id="IPR001208">
    <property type="entry name" value="MCM_dom"/>
</dbReference>
<dbReference type="InterPro" id="IPR004482">
    <property type="entry name" value="Mg_chelat-rel"/>
</dbReference>
<keyword evidence="3" id="KW-0067">ATP-binding</keyword>
<dbReference type="Proteomes" id="UP000230790">
    <property type="component" value="Unassembled WGS sequence"/>
</dbReference>
<dbReference type="InterPro" id="IPR014721">
    <property type="entry name" value="Ribsml_uS5_D2-typ_fold_subgr"/>
</dbReference>
<dbReference type="SUPFAM" id="SSF54211">
    <property type="entry name" value="Ribosomal protein S5 domain 2-like"/>
    <property type="match status" value="1"/>
</dbReference>
<dbReference type="Pfam" id="PF13335">
    <property type="entry name" value="Mg_chelatase_C"/>
    <property type="match status" value="1"/>
</dbReference>
<dbReference type="SMART" id="SM00382">
    <property type="entry name" value="AAA"/>
    <property type="match status" value="1"/>
</dbReference>
<dbReference type="Pfam" id="PF01078">
    <property type="entry name" value="Mg_chelatase"/>
    <property type="match status" value="1"/>
</dbReference>
<dbReference type="SUPFAM" id="SSF52540">
    <property type="entry name" value="P-loop containing nucleoside triphosphate hydrolases"/>
    <property type="match status" value="1"/>
</dbReference>
<feature type="domain" description="AAA+ ATPase" evidence="4">
    <location>
        <begin position="216"/>
        <end position="399"/>
    </location>
</feature>
<evidence type="ECO:0000259" key="4">
    <source>
        <dbReference type="SMART" id="SM00382"/>
    </source>
</evidence>
<evidence type="ECO:0000313" key="5">
    <source>
        <dbReference type="EMBL" id="PJF48532.1"/>
    </source>
</evidence>
<dbReference type="InterPro" id="IPR020568">
    <property type="entry name" value="Ribosomal_Su5_D2-typ_SF"/>
</dbReference>